<protein>
    <recommendedName>
        <fullName evidence="5">Bifunctional dihydrofolate reductase-thymidylate synthase</fullName>
        <ecNumber evidence="4">1.5.1.3</ecNumber>
        <ecNumber evidence="3">2.1.1.45</ecNumber>
    </recommendedName>
</protein>
<dbReference type="GO" id="GO:0046654">
    <property type="term" value="P:tetrahydrofolate biosynthetic process"/>
    <property type="evidence" value="ECO:0007669"/>
    <property type="project" value="UniProtKB-UniPathway"/>
</dbReference>
<dbReference type="Gene3D" id="3.40.430.10">
    <property type="entry name" value="Dihydrofolate Reductase, subunit A"/>
    <property type="match status" value="1"/>
</dbReference>
<keyword evidence="12" id="KW-0560">Oxidoreductase</keyword>
<evidence type="ECO:0000256" key="17">
    <source>
        <dbReference type="PROSITE-ProRule" id="PRU10016"/>
    </source>
</evidence>
<dbReference type="GO" id="GO:0006231">
    <property type="term" value="P:dTMP biosynthetic process"/>
    <property type="evidence" value="ECO:0007669"/>
    <property type="project" value="InterPro"/>
</dbReference>
<keyword evidence="11" id="KW-0521">NADP</keyword>
<dbReference type="EC" id="1.5.1.3" evidence="4"/>
<dbReference type="eggNOG" id="KOG1324">
    <property type="taxonomic scope" value="Eukaryota"/>
</dbReference>
<dbReference type="GO" id="GO:0005829">
    <property type="term" value="C:cytosol"/>
    <property type="evidence" value="ECO:0007669"/>
    <property type="project" value="TreeGrafter"/>
</dbReference>
<keyword evidence="9" id="KW-0545">Nucleotide biosynthesis</keyword>
<dbReference type="PROSITE" id="PS00091">
    <property type="entry name" value="THYMIDYLATE_SYNTHASE"/>
    <property type="match status" value="1"/>
</dbReference>
<dbReference type="SUPFAM" id="SSF47473">
    <property type="entry name" value="EF-hand"/>
    <property type="match status" value="1"/>
</dbReference>
<reference evidence="20 21" key="1">
    <citation type="journal article" date="2012" name="Genome Biol.">
        <title>Genome and low-iron response of an oceanic diatom adapted to chronic iron limitation.</title>
        <authorList>
            <person name="Lommer M."/>
            <person name="Specht M."/>
            <person name="Roy A.S."/>
            <person name="Kraemer L."/>
            <person name="Andreson R."/>
            <person name="Gutowska M.A."/>
            <person name="Wolf J."/>
            <person name="Bergner S.V."/>
            <person name="Schilhabel M.B."/>
            <person name="Klostermeier U.C."/>
            <person name="Beiko R.G."/>
            <person name="Rosenstiel P."/>
            <person name="Hippler M."/>
            <person name="Laroche J."/>
        </authorList>
    </citation>
    <scope>NUCLEOTIDE SEQUENCE [LARGE SCALE GENOMIC DNA]</scope>
    <source>
        <strain evidence="20 21">CCMP1005</strain>
    </source>
</reference>
<comment type="caution">
    <text evidence="20">The sequence shown here is derived from an EMBL/GenBank/DDBJ whole genome shotgun (WGS) entry which is preliminary data.</text>
</comment>
<comment type="catalytic activity">
    <reaction evidence="16">
        <text>(6S)-5,6,7,8-tetrahydrofolate + NADP(+) = 7,8-dihydrofolate + NADPH + H(+)</text>
        <dbReference type="Rhea" id="RHEA:15009"/>
        <dbReference type="ChEBI" id="CHEBI:15378"/>
        <dbReference type="ChEBI" id="CHEBI:57451"/>
        <dbReference type="ChEBI" id="CHEBI:57453"/>
        <dbReference type="ChEBI" id="CHEBI:57783"/>
        <dbReference type="ChEBI" id="CHEBI:58349"/>
        <dbReference type="EC" id="1.5.1.3"/>
    </reaction>
</comment>
<dbReference type="OrthoDB" id="766at2759"/>
<dbReference type="PANTHER" id="PTHR11548:SF2">
    <property type="entry name" value="THYMIDYLATE SYNTHASE"/>
    <property type="match status" value="1"/>
</dbReference>
<evidence type="ECO:0000256" key="3">
    <source>
        <dbReference type="ARBA" id="ARBA00011947"/>
    </source>
</evidence>
<dbReference type="InterPro" id="IPR036926">
    <property type="entry name" value="Thymidate_synth/dCMP_Mease_sf"/>
</dbReference>
<dbReference type="PROSITE" id="PS00075">
    <property type="entry name" value="DHFR_1"/>
    <property type="match status" value="1"/>
</dbReference>
<organism evidence="20 21">
    <name type="scientific">Thalassiosira oceanica</name>
    <name type="common">Marine diatom</name>
    <dbReference type="NCBI Taxonomy" id="159749"/>
    <lineage>
        <taxon>Eukaryota</taxon>
        <taxon>Sar</taxon>
        <taxon>Stramenopiles</taxon>
        <taxon>Ochrophyta</taxon>
        <taxon>Bacillariophyta</taxon>
        <taxon>Coscinodiscophyceae</taxon>
        <taxon>Thalassiosirophycidae</taxon>
        <taxon>Thalassiosirales</taxon>
        <taxon>Thalassiosiraceae</taxon>
        <taxon>Thalassiosira</taxon>
    </lineage>
</organism>
<dbReference type="SUPFAM" id="SSF55831">
    <property type="entry name" value="Thymidylate synthase/dCMP hydroxymethylase"/>
    <property type="match status" value="1"/>
</dbReference>
<dbReference type="GO" id="GO:0004146">
    <property type="term" value="F:dihydrofolate reductase activity"/>
    <property type="evidence" value="ECO:0007669"/>
    <property type="project" value="UniProtKB-EC"/>
</dbReference>
<dbReference type="Proteomes" id="UP000266841">
    <property type="component" value="Unassembled WGS sequence"/>
</dbReference>
<accession>K0T9B5</accession>
<dbReference type="Pfam" id="PF00186">
    <property type="entry name" value="DHFR_1"/>
    <property type="match status" value="1"/>
</dbReference>
<sequence>MRELRAQHNDTAVRAGDSCEPPALSRARASRSPASSAAPPPASPLKQFLVGIVVDQVVYTPFANTRLQCGLEIMRDVAAVVAAASKSRGIGHKGELPWRLPGDMKHFKKVTTTPPSAGLTNAVIMGRKTWESIPSKFRPLDGRINVILSRSGSAAPPERLSESSPVIVATSLEQAMARIEARSDVGSTFVIGGGEIYNQAVESGLVSRVVYTNVKGLPDDAEFDAFFPEMGEGEWECVPYCAPGEDGERAPKKAKVEEQTDAKSGLRYEFLEYVRRDADIAPAVSMESETTEDAIPEGPEVNPEEMQYLDICRDIIENGVQRGDRTGTGTKSKFGVQMRYSLRDGALPLLTTKRTFWRGVAEELLWFVSGSTNANELADKNIHIWDGNGSREFLDSRGLSHREEGDLGPVYGFQWRHFGAEYEDMRADYKGKGVDQLADCIDKIRNNPEDRRIVMSAWNPADLDKMALPPCHMFCQFYVDTEKNELSCQMYQRSADMGLGVPFNIASYALLTHMVAKVTGRKPGDFVHTIGDAHVYLNHVDALKEQLERKPRAFPRLKMKDGKKYDDIDGFVYEDFEVEGYKPHKTIKMKMAPVEHGHANGLAHLPSVAVLARLPRVACFATLRAARRAPGAVSPAQREDAKHRIVSPPREAKLKRGPSTLLPVWTESLSACRNIGGSCGFQSIELLSPGFREKAESFYAHLRASSARPVTRNTVASDNWDQGYGNDYHGGYDDSMGDYFGNAAQPAGGNHLMKIAMGGGLGWFIGGRIHSKRSSTKLKKKHSKERAAFVQLYREQVGALQEFNKESARIIQAMESSIIARQNGVPAEIDTVPFFMADTDGSKRISKAEFDRYVKDYLSNYPGLRPEDIPKWESFDHDYSGSITFEEYNQQMAKEIRKAQYRAAKGVCDTQWQLLVELSIKRATTRRRFRRLRVRGSNTQELYAPQLGPSHELRLTDLLHGAVGTLLSGTARIVKHWRGRLRKGRDFLQHADDAKALLGSVASELWFQSPDEIASG</sequence>
<comment type="similarity">
    <text evidence="1">In the C-terminal section; belongs to the thymidylate synthase family.</text>
</comment>
<comment type="catalytic activity">
    <reaction evidence="15">
        <text>dUMP + (6R)-5,10-methylene-5,6,7,8-tetrahydrofolate = 7,8-dihydrofolate + dTMP</text>
        <dbReference type="Rhea" id="RHEA:12104"/>
        <dbReference type="ChEBI" id="CHEBI:15636"/>
        <dbReference type="ChEBI" id="CHEBI:57451"/>
        <dbReference type="ChEBI" id="CHEBI:63528"/>
        <dbReference type="ChEBI" id="CHEBI:246422"/>
        <dbReference type="EC" id="2.1.1.45"/>
    </reaction>
</comment>
<dbReference type="InterPro" id="IPR018247">
    <property type="entry name" value="EF_Hand_1_Ca_BS"/>
</dbReference>
<dbReference type="EC" id="2.1.1.45" evidence="3"/>
<dbReference type="Gene3D" id="3.30.572.10">
    <property type="entry name" value="Thymidylate synthase/dCMP hydroxymethylase domain"/>
    <property type="match status" value="1"/>
</dbReference>
<evidence type="ECO:0000313" key="21">
    <source>
        <dbReference type="Proteomes" id="UP000266841"/>
    </source>
</evidence>
<dbReference type="InterPro" id="IPR000398">
    <property type="entry name" value="Thymidylate_synthase"/>
</dbReference>
<feature type="region of interest" description="Disordered" evidence="18">
    <location>
        <begin position="1"/>
        <end position="41"/>
    </location>
</feature>
<dbReference type="NCBIfam" id="NF002497">
    <property type="entry name" value="PRK01827.1-3"/>
    <property type="match status" value="1"/>
</dbReference>
<feature type="domain" description="DHFR" evidence="19">
    <location>
        <begin position="76"/>
        <end position="275"/>
    </location>
</feature>
<dbReference type="GO" id="GO:0006730">
    <property type="term" value="P:one-carbon metabolic process"/>
    <property type="evidence" value="ECO:0007669"/>
    <property type="project" value="UniProtKB-KW"/>
</dbReference>
<evidence type="ECO:0000256" key="16">
    <source>
        <dbReference type="ARBA" id="ARBA00048873"/>
    </source>
</evidence>
<proteinExistence type="inferred from homology"/>
<evidence type="ECO:0000256" key="11">
    <source>
        <dbReference type="ARBA" id="ARBA00022857"/>
    </source>
</evidence>
<keyword evidence="10" id="KW-0106">Calcium</keyword>
<feature type="compositionally biased region" description="Low complexity" evidence="18">
    <location>
        <begin position="21"/>
        <end position="37"/>
    </location>
</feature>
<dbReference type="InterPro" id="IPR023451">
    <property type="entry name" value="Thymidate_synth/dCMP_Mease_dom"/>
</dbReference>
<keyword evidence="8" id="KW-0808">Transferase</keyword>
<dbReference type="Pfam" id="PF00303">
    <property type="entry name" value="Thymidylat_synt"/>
    <property type="match status" value="1"/>
</dbReference>
<gene>
    <name evidence="20" type="ORF">THAOC_04721</name>
</gene>
<comment type="function">
    <text evidence="14">Bifunctional enzyme. Involved in de novo dTMP biosynthesis. Key enzyme in folate metabolism. Catalyzes an essential reaction for de novo glycine and purine synthesis, DNA precursor synthesis, and for the conversion of dUMP to dTMP.</text>
</comment>
<dbReference type="InterPro" id="IPR045097">
    <property type="entry name" value="Thymidate_synth/dCMP_Mease"/>
</dbReference>
<name>K0T9B5_THAOC</name>
<dbReference type="EMBL" id="AGNL01004331">
    <property type="protein sequence ID" value="EJK73644.1"/>
    <property type="molecule type" value="Genomic_DNA"/>
</dbReference>
<dbReference type="CDD" id="cd00209">
    <property type="entry name" value="DHFR"/>
    <property type="match status" value="1"/>
</dbReference>
<dbReference type="UniPathway" id="UPA00077">
    <property type="reaction ID" value="UER00158"/>
</dbReference>
<dbReference type="AlphaFoldDB" id="K0T9B5"/>
<evidence type="ECO:0000256" key="18">
    <source>
        <dbReference type="SAM" id="MobiDB-lite"/>
    </source>
</evidence>
<dbReference type="GO" id="GO:0005739">
    <property type="term" value="C:mitochondrion"/>
    <property type="evidence" value="ECO:0007669"/>
    <property type="project" value="TreeGrafter"/>
</dbReference>
<dbReference type="HAMAP" id="MF_00008">
    <property type="entry name" value="Thymidy_synth_bact"/>
    <property type="match status" value="1"/>
</dbReference>
<dbReference type="InterPro" id="IPR024072">
    <property type="entry name" value="DHFR-like_dom_sf"/>
</dbReference>
<evidence type="ECO:0000256" key="1">
    <source>
        <dbReference type="ARBA" id="ARBA00006900"/>
    </source>
</evidence>
<evidence type="ECO:0000256" key="10">
    <source>
        <dbReference type="ARBA" id="ARBA00022837"/>
    </source>
</evidence>
<keyword evidence="6" id="KW-0554">One-carbon metabolism</keyword>
<dbReference type="GO" id="GO:0004799">
    <property type="term" value="F:thymidylate synthase activity"/>
    <property type="evidence" value="ECO:0007669"/>
    <property type="project" value="UniProtKB-EC"/>
</dbReference>
<evidence type="ECO:0000256" key="12">
    <source>
        <dbReference type="ARBA" id="ARBA00023002"/>
    </source>
</evidence>
<dbReference type="SUPFAM" id="SSF53597">
    <property type="entry name" value="Dihydrofolate reductase-like"/>
    <property type="match status" value="1"/>
</dbReference>
<evidence type="ECO:0000256" key="13">
    <source>
        <dbReference type="ARBA" id="ARBA00023268"/>
    </source>
</evidence>
<evidence type="ECO:0000256" key="8">
    <source>
        <dbReference type="ARBA" id="ARBA00022679"/>
    </source>
</evidence>
<feature type="active site" evidence="17">
    <location>
        <position position="471"/>
    </location>
</feature>
<dbReference type="InterPro" id="IPR011992">
    <property type="entry name" value="EF-hand-dom_pair"/>
</dbReference>
<keyword evidence="13" id="KW-0511">Multifunctional enzyme</keyword>
<dbReference type="PRINTS" id="PR00108">
    <property type="entry name" value="THYMDSNTHASE"/>
</dbReference>
<keyword evidence="21" id="KW-1185">Reference proteome</keyword>
<dbReference type="InterPro" id="IPR020940">
    <property type="entry name" value="Thymidylate_synthase_AS"/>
</dbReference>
<dbReference type="eggNOG" id="KOG0673">
    <property type="taxonomic scope" value="Eukaryota"/>
</dbReference>
<evidence type="ECO:0000313" key="20">
    <source>
        <dbReference type="EMBL" id="EJK73644.1"/>
    </source>
</evidence>
<dbReference type="FunFam" id="3.30.572.10:FF:000002">
    <property type="entry name" value="Possible thymidylate synthase"/>
    <property type="match status" value="1"/>
</dbReference>
<evidence type="ECO:0000256" key="14">
    <source>
        <dbReference type="ARBA" id="ARBA00025154"/>
    </source>
</evidence>
<dbReference type="PROSITE" id="PS00018">
    <property type="entry name" value="EF_HAND_1"/>
    <property type="match status" value="1"/>
</dbReference>
<dbReference type="NCBIfam" id="TIGR03284">
    <property type="entry name" value="thym_sym"/>
    <property type="match status" value="1"/>
</dbReference>
<dbReference type="InterPro" id="IPR001796">
    <property type="entry name" value="DHFR_dom"/>
</dbReference>
<dbReference type="PROSITE" id="PS51330">
    <property type="entry name" value="DHFR_2"/>
    <property type="match status" value="1"/>
</dbReference>
<evidence type="ECO:0000256" key="15">
    <source>
        <dbReference type="ARBA" id="ARBA00047344"/>
    </source>
</evidence>
<dbReference type="GO" id="GO:0032259">
    <property type="term" value="P:methylation"/>
    <property type="evidence" value="ECO:0007669"/>
    <property type="project" value="UniProtKB-KW"/>
</dbReference>
<evidence type="ECO:0000259" key="19">
    <source>
        <dbReference type="PROSITE" id="PS51330"/>
    </source>
</evidence>
<dbReference type="CDD" id="cd00351">
    <property type="entry name" value="TS_Pyrimidine_HMase"/>
    <property type="match status" value="1"/>
</dbReference>
<dbReference type="Gene3D" id="1.10.238.10">
    <property type="entry name" value="EF-hand"/>
    <property type="match status" value="1"/>
</dbReference>
<evidence type="ECO:0000256" key="4">
    <source>
        <dbReference type="ARBA" id="ARBA00012856"/>
    </source>
</evidence>
<keyword evidence="7" id="KW-0489">Methyltransferase</keyword>
<evidence type="ECO:0000256" key="6">
    <source>
        <dbReference type="ARBA" id="ARBA00022563"/>
    </source>
</evidence>
<evidence type="ECO:0000256" key="5">
    <source>
        <dbReference type="ARBA" id="ARBA00019798"/>
    </source>
</evidence>
<evidence type="ECO:0000256" key="7">
    <source>
        <dbReference type="ARBA" id="ARBA00022603"/>
    </source>
</evidence>
<evidence type="ECO:0000256" key="9">
    <source>
        <dbReference type="ARBA" id="ARBA00022727"/>
    </source>
</evidence>
<evidence type="ECO:0000256" key="2">
    <source>
        <dbReference type="ARBA" id="ARBA00010176"/>
    </source>
</evidence>
<comment type="similarity">
    <text evidence="2">In the N-terminal section; belongs to the dihydrofolate reductase family.</text>
</comment>
<dbReference type="PANTHER" id="PTHR11548">
    <property type="entry name" value="THYMIDYLATE SYNTHASE 1"/>
    <property type="match status" value="1"/>
</dbReference>
<dbReference type="InterPro" id="IPR017925">
    <property type="entry name" value="DHFR_CS"/>
</dbReference>